<reference evidence="1 2" key="1">
    <citation type="submission" date="2014-12" db="EMBL/GenBank/DDBJ databases">
        <title>Genome sequencing of Photobacterium gaetbulicola AD005a.</title>
        <authorList>
            <person name="Adrian T.G.S."/>
            <person name="Chan K.G."/>
        </authorList>
    </citation>
    <scope>NUCLEOTIDE SEQUENCE [LARGE SCALE GENOMIC DNA]</scope>
    <source>
        <strain evidence="1 2">AD005a</strain>
    </source>
</reference>
<dbReference type="EMBL" id="JWLZ01000180">
    <property type="protein sequence ID" value="KHT62289.1"/>
    <property type="molecule type" value="Genomic_DNA"/>
</dbReference>
<protein>
    <recommendedName>
        <fullName evidence="3">MACPF domain-containing protein</fullName>
    </recommendedName>
</protein>
<organism evidence="1 2">
    <name type="scientific">Photobacterium gaetbulicola</name>
    <dbReference type="NCBI Taxonomy" id="1295392"/>
    <lineage>
        <taxon>Bacteria</taxon>
        <taxon>Pseudomonadati</taxon>
        <taxon>Pseudomonadota</taxon>
        <taxon>Gammaproteobacteria</taxon>
        <taxon>Vibrionales</taxon>
        <taxon>Vibrionaceae</taxon>
        <taxon>Photobacterium</taxon>
    </lineage>
</organism>
<dbReference type="Proteomes" id="UP000031278">
    <property type="component" value="Unassembled WGS sequence"/>
</dbReference>
<dbReference type="RefSeq" id="WP_039465610.1">
    <property type="nucleotide sequence ID" value="NZ_JWLZ01000180.1"/>
</dbReference>
<evidence type="ECO:0008006" key="3">
    <source>
        <dbReference type="Google" id="ProtNLM"/>
    </source>
</evidence>
<comment type="caution">
    <text evidence="1">The sequence shown here is derived from an EMBL/GenBank/DDBJ whole genome shotgun (WGS) entry which is preliminary data.</text>
</comment>
<name>A0A0B9G0X1_9GAMM</name>
<dbReference type="AlphaFoldDB" id="A0A0B9G0X1"/>
<accession>A0A0B9G0X1</accession>
<evidence type="ECO:0000313" key="1">
    <source>
        <dbReference type="EMBL" id="KHT62289.1"/>
    </source>
</evidence>
<sequence length="497" mass="55965">MKTSKSSSLSTAATTLGDGCSAIYGNSLGRSAFGNLANIAEESVKVDTANEFNLKKEIIYISDSHELSKKTSHQSGLTVNFGFFKIGHKNESELTMTESSKNIYFLASARRIGKVIRLGDTTLTKESLDVYNQDPEIFAEDYGTQYISSLSTGYYCYVLIEIKCSSQQQAKQRKKELELAASNENANADAKLGSGSNFTELCNQYGAHSIMVTNLTELPKQKYSSPIESNLAIVDLVEERDPIDAPTLMTIYNSYPSSKIKLVNDQTTKVMNLLKNKYRITETLPKARMQVNDLKPASDYLCDYKNSEDIKHYIELNEEMLSQMDSALFLLDKNIFSDVSSYLKEVEEIKNNIEKIKTPTELLPIKLNLIKHAKDVDSSGEDGPKDALAKILSPGNESWFNPKFSMSDRHKAKSRSLVIFSKDYISTNKYPDPKSDWKNEIITHSSSGSISHDKYELQLRDWMMKNLSPWQYYHCSITCTATQKGVYSYAVVYPPKH</sequence>
<gene>
    <name evidence="1" type="ORF">RJ45_18075</name>
</gene>
<evidence type="ECO:0000313" key="2">
    <source>
        <dbReference type="Proteomes" id="UP000031278"/>
    </source>
</evidence>
<proteinExistence type="predicted"/>